<comment type="caution">
    <text evidence="1">The sequence shown here is derived from an EMBL/GenBank/DDBJ whole genome shotgun (WGS) entry which is preliminary data.</text>
</comment>
<protein>
    <submittedName>
        <fullName evidence="1">Uncharacterized protein</fullName>
    </submittedName>
</protein>
<name>A0A835F7N5_9POAL</name>
<proteinExistence type="predicted"/>
<keyword evidence="2" id="KW-1185">Reference proteome</keyword>
<dbReference type="EMBL" id="JACEFO010001613">
    <property type="protein sequence ID" value="KAF8730821.1"/>
    <property type="molecule type" value="Genomic_DNA"/>
</dbReference>
<dbReference type="AlphaFoldDB" id="A0A835F7N5"/>
<accession>A0A835F7N5</accession>
<dbReference type="Proteomes" id="UP000636709">
    <property type="component" value="Unassembled WGS sequence"/>
</dbReference>
<gene>
    <name evidence="1" type="ORF">HU200_016685</name>
</gene>
<sequence>MQRSLLQECERGSWEGYGLHLENTYTCREEEIRENMDLVSEEDMHGS</sequence>
<reference evidence="1" key="1">
    <citation type="submission" date="2020-07" db="EMBL/GenBank/DDBJ databases">
        <title>Genome sequence and genetic diversity analysis of an under-domesticated orphan crop, white fonio (Digitaria exilis).</title>
        <authorList>
            <person name="Bennetzen J.L."/>
            <person name="Chen S."/>
            <person name="Ma X."/>
            <person name="Wang X."/>
            <person name="Yssel A.E.J."/>
            <person name="Chaluvadi S.R."/>
            <person name="Johnson M."/>
            <person name="Gangashetty P."/>
            <person name="Hamidou F."/>
            <person name="Sanogo M.D."/>
            <person name="Zwaenepoel A."/>
            <person name="Wallace J."/>
            <person name="Van De Peer Y."/>
            <person name="Van Deynze A."/>
        </authorList>
    </citation>
    <scope>NUCLEOTIDE SEQUENCE</scope>
    <source>
        <tissue evidence="1">Leaves</tissue>
    </source>
</reference>
<evidence type="ECO:0000313" key="1">
    <source>
        <dbReference type="EMBL" id="KAF8730821.1"/>
    </source>
</evidence>
<organism evidence="1 2">
    <name type="scientific">Digitaria exilis</name>
    <dbReference type="NCBI Taxonomy" id="1010633"/>
    <lineage>
        <taxon>Eukaryota</taxon>
        <taxon>Viridiplantae</taxon>
        <taxon>Streptophyta</taxon>
        <taxon>Embryophyta</taxon>
        <taxon>Tracheophyta</taxon>
        <taxon>Spermatophyta</taxon>
        <taxon>Magnoliopsida</taxon>
        <taxon>Liliopsida</taxon>
        <taxon>Poales</taxon>
        <taxon>Poaceae</taxon>
        <taxon>PACMAD clade</taxon>
        <taxon>Panicoideae</taxon>
        <taxon>Panicodae</taxon>
        <taxon>Paniceae</taxon>
        <taxon>Anthephorinae</taxon>
        <taxon>Digitaria</taxon>
    </lineage>
</organism>
<evidence type="ECO:0000313" key="2">
    <source>
        <dbReference type="Proteomes" id="UP000636709"/>
    </source>
</evidence>